<keyword evidence="3" id="KW-0813">Transport</keyword>
<evidence type="ECO:0000313" key="9">
    <source>
        <dbReference type="Proteomes" id="UP000242219"/>
    </source>
</evidence>
<evidence type="ECO:0008006" key="10">
    <source>
        <dbReference type="Google" id="ProtNLM"/>
    </source>
</evidence>
<dbReference type="GO" id="GO:1990281">
    <property type="term" value="C:efflux pump complex"/>
    <property type="evidence" value="ECO:0007669"/>
    <property type="project" value="TreeGrafter"/>
</dbReference>
<dbReference type="Pfam" id="PF02321">
    <property type="entry name" value="OEP"/>
    <property type="match status" value="2"/>
</dbReference>
<dbReference type="PANTHER" id="PTHR30026">
    <property type="entry name" value="OUTER MEMBRANE PROTEIN TOLC"/>
    <property type="match status" value="1"/>
</dbReference>
<keyword evidence="5" id="KW-0812">Transmembrane</keyword>
<dbReference type="Proteomes" id="UP000242219">
    <property type="component" value="Unassembled WGS sequence"/>
</dbReference>
<name>A0A1V6M0L8_9BACT</name>
<dbReference type="InterPro" id="IPR051906">
    <property type="entry name" value="TolC-like"/>
</dbReference>
<evidence type="ECO:0000256" key="3">
    <source>
        <dbReference type="ARBA" id="ARBA00022448"/>
    </source>
</evidence>
<comment type="subcellular location">
    <subcellularLocation>
        <location evidence="1">Cell outer membrane</location>
    </subcellularLocation>
</comment>
<sequence>MSLAYLERFHMDIEICFIPKRLMYRSMISFTMVCLFVCMSVLWGIVLGSEFPIKEEVKAVPSTNKMISLEEAIHRVVEKNPELQSTRDQVDAAAGIVRQSKLYPNPVLELLADQMPTTEIGMNQSQNLVSVTQPIITGGKRRLGITVSERSKEKNELELDAVLLNVIADTKKAFYKTIGNQEELVIARETENIANGIYKSEKLRFEAGEVAVTNVLRAEVELSKAKNFVSTAEGSLQNSIKELQTVMGVPEETINGVTGKLLTRPVELSLHDLELQMENNQPLLKASKKNIEIAETQLKLEKRLVIPDINVTAGYQRLTAEDVDTVKVGITIPAPFFNRNQGNIQKSKAISRKSKNENLSVYNDLLFQLQRNINSYNVERRRVIEFGDKILPKAKESLELIRKGYKEGEFNYIDLLDAQRTWAETRISYIESLKSLNQFIAEIERLAVTKIGGR</sequence>
<dbReference type="AlphaFoldDB" id="A0A1V6M0L8"/>
<gene>
    <name evidence="8" type="ORF">BIY37_05760</name>
</gene>
<dbReference type="SUPFAM" id="SSF56954">
    <property type="entry name" value="Outer membrane efflux proteins (OEP)"/>
    <property type="match status" value="1"/>
</dbReference>
<dbReference type="GO" id="GO:0009279">
    <property type="term" value="C:cell outer membrane"/>
    <property type="evidence" value="ECO:0007669"/>
    <property type="project" value="UniProtKB-SubCell"/>
</dbReference>
<protein>
    <recommendedName>
        <fullName evidence="10">Transporter</fullName>
    </recommendedName>
</protein>
<dbReference type="Gene3D" id="1.20.1600.10">
    <property type="entry name" value="Outer membrane efflux proteins (OEP)"/>
    <property type="match status" value="1"/>
</dbReference>
<keyword evidence="7" id="KW-0998">Cell outer membrane</keyword>
<evidence type="ECO:0000256" key="7">
    <source>
        <dbReference type="ARBA" id="ARBA00023237"/>
    </source>
</evidence>
<keyword evidence="9" id="KW-1185">Reference proteome</keyword>
<evidence type="ECO:0000256" key="1">
    <source>
        <dbReference type="ARBA" id="ARBA00004442"/>
    </source>
</evidence>
<dbReference type="InterPro" id="IPR003423">
    <property type="entry name" value="OMP_efflux"/>
</dbReference>
<keyword evidence="4" id="KW-1134">Transmembrane beta strand</keyword>
<dbReference type="GO" id="GO:0015288">
    <property type="term" value="F:porin activity"/>
    <property type="evidence" value="ECO:0007669"/>
    <property type="project" value="TreeGrafter"/>
</dbReference>
<evidence type="ECO:0000256" key="4">
    <source>
        <dbReference type="ARBA" id="ARBA00022452"/>
    </source>
</evidence>
<organism evidence="8 9">
    <name type="scientific">Candidatus Brocadia sapporoensis</name>
    <dbReference type="NCBI Taxonomy" id="392547"/>
    <lineage>
        <taxon>Bacteria</taxon>
        <taxon>Pseudomonadati</taxon>
        <taxon>Planctomycetota</taxon>
        <taxon>Candidatus Brocadiia</taxon>
        <taxon>Candidatus Brocadiales</taxon>
        <taxon>Candidatus Brocadiaceae</taxon>
        <taxon>Candidatus Brocadia</taxon>
    </lineage>
</organism>
<reference evidence="8 9" key="1">
    <citation type="journal article" date="2016" name="Genome Announc.">
        <title>Draft Genome Sequence of the Anaerobic Ammonium-Oxidizing Bacterium 'Candidatus Brocadia sp. 40'.</title>
        <authorList>
            <person name="Ali M."/>
            <person name="Haroon M.F."/>
            <person name="Narita Y."/>
            <person name="Zhang L."/>
            <person name="Rangel Shaw D."/>
            <person name="Okabe S."/>
            <person name="Saikaly P.E."/>
        </authorList>
    </citation>
    <scope>NUCLEOTIDE SEQUENCE [LARGE SCALE GENOMIC DNA]</scope>
    <source>
        <strain evidence="8 9">40</strain>
    </source>
</reference>
<evidence type="ECO:0000256" key="5">
    <source>
        <dbReference type="ARBA" id="ARBA00022692"/>
    </source>
</evidence>
<dbReference type="PANTHER" id="PTHR30026:SF20">
    <property type="entry name" value="OUTER MEMBRANE PROTEIN TOLC"/>
    <property type="match status" value="1"/>
</dbReference>
<dbReference type="EMBL" id="MJUW02000068">
    <property type="protein sequence ID" value="OQD45939.1"/>
    <property type="molecule type" value="Genomic_DNA"/>
</dbReference>
<dbReference type="GO" id="GO:0015562">
    <property type="term" value="F:efflux transmembrane transporter activity"/>
    <property type="evidence" value="ECO:0007669"/>
    <property type="project" value="InterPro"/>
</dbReference>
<accession>A0A1V6M0L8</accession>
<evidence type="ECO:0000313" key="8">
    <source>
        <dbReference type="EMBL" id="OQD45939.1"/>
    </source>
</evidence>
<comment type="similarity">
    <text evidence="2">Belongs to the outer membrane factor (OMF) (TC 1.B.17) family.</text>
</comment>
<keyword evidence="6" id="KW-0472">Membrane</keyword>
<evidence type="ECO:0000256" key="2">
    <source>
        <dbReference type="ARBA" id="ARBA00007613"/>
    </source>
</evidence>
<evidence type="ECO:0000256" key="6">
    <source>
        <dbReference type="ARBA" id="ARBA00023136"/>
    </source>
</evidence>
<comment type="caution">
    <text evidence="8">The sequence shown here is derived from an EMBL/GenBank/DDBJ whole genome shotgun (WGS) entry which is preliminary data.</text>
</comment>
<proteinExistence type="inferred from homology"/>